<evidence type="ECO:0000313" key="1">
    <source>
        <dbReference type="EMBL" id="MQY28513.1"/>
    </source>
</evidence>
<keyword evidence="2" id="KW-1185">Reference proteome</keyword>
<proteinExistence type="predicted"/>
<dbReference type="EMBL" id="WEGI01000009">
    <property type="protein sequence ID" value="MQY28513.1"/>
    <property type="molecule type" value="Genomic_DNA"/>
</dbReference>
<protein>
    <submittedName>
        <fullName evidence="1">Uncharacterized protein</fullName>
    </submittedName>
</protein>
<dbReference type="AlphaFoldDB" id="A0A7K0DRX6"/>
<gene>
    <name evidence="1" type="ORF">NRB56_40970</name>
</gene>
<dbReference type="OrthoDB" id="3476420at2"/>
<comment type="caution">
    <text evidence="1">The sequence shown here is derived from an EMBL/GenBank/DDBJ whole genome shotgun (WGS) entry which is preliminary data.</text>
</comment>
<dbReference type="Pfam" id="PF15575">
    <property type="entry name" value="Imm49"/>
    <property type="match status" value="1"/>
</dbReference>
<organism evidence="1 2">
    <name type="scientific">Nocardia aurantia</name>
    <dbReference type="NCBI Taxonomy" id="2585199"/>
    <lineage>
        <taxon>Bacteria</taxon>
        <taxon>Bacillati</taxon>
        <taxon>Actinomycetota</taxon>
        <taxon>Actinomycetes</taxon>
        <taxon>Mycobacteriales</taxon>
        <taxon>Nocardiaceae</taxon>
        <taxon>Nocardia</taxon>
    </lineage>
</organism>
<dbReference type="Proteomes" id="UP000431401">
    <property type="component" value="Unassembled WGS sequence"/>
</dbReference>
<name>A0A7K0DRX6_9NOCA</name>
<sequence>MTMTVARHLIDAESFEGRAAEYEASVARLLPLLEIAPDKFVFACARAESLFGVESLDDPTGRTRSIQRAALLTEQLAVGLFQVTGAHIAGRTDSVRLRMLDATIAVPAGPNHAAHQGSWRTAFWWSRITRSDAASEQLARYPVDRLRNTGDGSWSSEFTYQWVSILQDAWLDDLREQTGRVNSLATNEDISGPEGQYRTDHLLRPPMDVFDALAAGDGKRFEHALTDALIKYRTFYDTARSRTDPSGFVSVPLLALACWAHDLGLPVTVESDYIPRHFIENPDWVAELTATSA</sequence>
<dbReference type="RefSeq" id="WP_153344612.1">
    <property type="nucleotide sequence ID" value="NZ_WEGI01000009.1"/>
</dbReference>
<accession>A0A7K0DRX6</accession>
<dbReference type="InterPro" id="IPR029074">
    <property type="entry name" value="Imm49"/>
</dbReference>
<reference evidence="1 2" key="1">
    <citation type="submission" date="2019-10" db="EMBL/GenBank/DDBJ databases">
        <title>Nocardia macrotermitis sp. nov. and Nocardia aurantia sp. nov., isolated from the gut of fungus growing-termite Macrotermes natalensis.</title>
        <authorList>
            <person name="Benndorf R."/>
            <person name="Schwitalla J."/>
            <person name="Martin K."/>
            <person name="De Beer W."/>
            <person name="Kaster A.-K."/>
            <person name="Vollmers J."/>
            <person name="Poulsen M."/>
            <person name="Beemelmanns C."/>
        </authorList>
    </citation>
    <scope>NUCLEOTIDE SEQUENCE [LARGE SCALE GENOMIC DNA]</scope>
    <source>
        <strain evidence="1 2">RB56</strain>
    </source>
</reference>
<evidence type="ECO:0000313" key="2">
    <source>
        <dbReference type="Proteomes" id="UP000431401"/>
    </source>
</evidence>